<feature type="compositionally biased region" description="Basic and acidic residues" evidence="1">
    <location>
        <begin position="53"/>
        <end position="62"/>
    </location>
</feature>
<dbReference type="HOGENOM" id="CLU_2068070_0_0_11"/>
<dbReference type="PATRIC" id="fig|1246995.3.peg.2973"/>
<reference evidence="2 3" key="1">
    <citation type="journal article" date="2014" name="J. Biotechnol.">
        <title>Complete genome sequence of the actinobacterium Actinoplanes friuliensis HAG 010964, producer of the lipopeptide antibiotic friulimycin.</title>
        <authorList>
            <person name="Ruckert C."/>
            <person name="Szczepanowski R."/>
            <person name="Albersmeier A."/>
            <person name="Goesmann A."/>
            <person name="Fischer N."/>
            <person name="Steinkamper A."/>
            <person name="Puhler A."/>
            <person name="Biener R."/>
            <person name="Schwartz D."/>
            <person name="Kalinowski J."/>
        </authorList>
    </citation>
    <scope>NUCLEOTIDE SEQUENCE [LARGE SCALE GENOMIC DNA]</scope>
    <source>
        <strain evidence="2 3">DSM 7358</strain>
    </source>
</reference>
<organism evidence="2 3">
    <name type="scientific">Actinoplanes friuliensis DSM 7358</name>
    <dbReference type="NCBI Taxonomy" id="1246995"/>
    <lineage>
        <taxon>Bacteria</taxon>
        <taxon>Bacillati</taxon>
        <taxon>Actinomycetota</taxon>
        <taxon>Actinomycetes</taxon>
        <taxon>Micromonosporales</taxon>
        <taxon>Micromonosporaceae</taxon>
        <taxon>Actinoplanes</taxon>
    </lineage>
</organism>
<dbReference type="Proteomes" id="UP000017746">
    <property type="component" value="Chromosome"/>
</dbReference>
<protein>
    <submittedName>
        <fullName evidence="2">Uncharacterized protein</fullName>
    </submittedName>
</protein>
<proteinExistence type="predicted"/>
<name>U5VZR6_9ACTN</name>
<gene>
    <name evidence="2" type="ORF">AFR_14640</name>
</gene>
<dbReference type="KEGG" id="afs:AFR_14640"/>
<evidence type="ECO:0000313" key="3">
    <source>
        <dbReference type="Proteomes" id="UP000017746"/>
    </source>
</evidence>
<feature type="region of interest" description="Disordered" evidence="1">
    <location>
        <begin position="42"/>
        <end position="70"/>
    </location>
</feature>
<dbReference type="EMBL" id="CP006272">
    <property type="protein sequence ID" value="AGZ41210.1"/>
    <property type="molecule type" value="Genomic_DNA"/>
</dbReference>
<evidence type="ECO:0000256" key="1">
    <source>
        <dbReference type="SAM" id="MobiDB-lite"/>
    </source>
</evidence>
<keyword evidence="3" id="KW-1185">Reference proteome</keyword>
<dbReference type="AlphaFoldDB" id="U5VZR6"/>
<dbReference type="STRING" id="1246995.AFR_14640"/>
<sequence>MCNAARRRACNYAILLVLVLVALLFSAGSDHHRADRATVVPVASSEEPALDGPGEHPHHHGSEWTPTTTSRIRVVEPAATTVYPGHEPTATPATGDASPFLTVLSHVRELAQPGVLRV</sequence>
<accession>U5VZR6</accession>
<evidence type="ECO:0000313" key="2">
    <source>
        <dbReference type="EMBL" id="AGZ41210.1"/>
    </source>
</evidence>